<accession>A0A1S6U6T2</accession>
<name>A0A1S6U6T2_9BACT</name>
<protein>
    <submittedName>
        <fullName evidence="1">Uncharacterized protein</fullName>
    </submittedName>
</protein>
<proteinExistence type="predicted"/>
<gene>
    <name evidence="1" type="ORF">CPIN18021_0573</name>
</gene>
<evidence type="ECO:0000313" key="1">
    <source>
        <dbReference type="EMBL" id="AQW87399.1"/>
    </source>
</evidence>
<organism evidence="1 2">
    <name type="scientific">Campylobacter pinnipediorum subsp. caledonicus</name>
    <dbReference type="NCBI Taxonomy" id="1874362"/>
    <lineage>
        <taxon>Bacteria</taxon>
        <taxon>Pseudomonadati</taxon>
        <taxon>Campylobacterota</taxon>
        <taxon>Epsilonproteobacteria</taxon>
        <taxon>Campylobacterales</taxon>
        <taxon>Campylobacteraceae</taxon>
        <taxon>Campylobacter</taxon>
    </lineage>
</organism>
<keyword evidence="2" id="KW-1185">Reference proteome</keyword>
<dbReference type="Proteomes" id="UP000190868">
    <property type="component" value="Chromosome"/>
</dbReference>
<reference evidence="2" key="1">
    <citation type="submission" date="2016-09" db="EMBL/GenBank/DDBJ databases">
        <title>Comparative genomics of the Campylobacter concisus group.</title>
        <authorList>
            <person name="Miller W.G."/>
            <person name="Yee E."/>
            <person name="Chapman M.H."/>
            <person name="Huynh S."/>
            <person name="Bono J.L."/>
            <person name="On S.L.W."/>
            <person name="StLeger J."/>
            <person name="Foster G."/>
            <person name="Parker C.T."/>
        </authorList>
    </citation>
    <scope>NUCLEOTIDE SEQUENCE [LARGE SCALE GENOMIC DNA]</scope>
    <source>
        <strain evidence="2">RM18021</strain>
    </source>
</reference>
<dbReference type="KEGG" id="cpin:CPIN18020_0568"/>
<evidence type="ECO:0000313" key="2">
    <source>
        <dbReference type="Proteomes" id="UP000190868"/>
    </source>
</evidence>
<dbReference type="AlphaFoldDB" id="A0A1S6U6T2"/>
<dbReference type="EMBL" id="CP017258">
    <property type="protein sequence ID" value="AQW87399.1"/>
    <property type="molecule type" value="Genomic_DNA"/>
</dbReference>
<sequence>MKKIYITLILLIILIIALFFIFKDKKENVLPEPTAQVYLKPLKCDLNNKKCDIVFEGKKIEFELNPKPILPMQPVVFSIKGLENFNYNNLSLEFYGLDMDMGIIKAKLKKDNNGIFSSKIVLSACVIDKMRYRFEILNNDKKTGIYIDFDIKM</sequence>